<keyword evidence="2" id="KW-1185">Reference proteome</keyword>
<protein>
    <submittedName>
        <fullName evidence="1">Uncharacterized protein</fullName>
    </submittedName>
</protein>
<gene>
    <name evidence="1" type="ORF">DEACI_0213</name>
</gene>
<proteinExistence type="predicted"/>
<dbReference type="Proteomes" id="UP001071230">
    <property type="component" value="Unassembled WGS sequence"/>
</dbReference>
<reference evidence="1" key="1">
    <citation type="submission" date="2014-11" db="EMBL/GenBank/DDBJ databases">
        <authorList>
            <person name="Hornung B.V."/>
        </authorList>
    </citation>
    <scope>NUCLEOTIDE SEQUENCE</scope>
    <source>
        <strain evidence="1">INE</strain>
    </source>
</reference>
<organism evidence="1 2">
    <name type="scientific">Acididesulfobacillus acetoxydans</name>
    <dbReference type="NCBI Taxonomy" id="1561005"/>
    <lineage>
        <taxon>Bacteria</taxon>
        <taxon>Bacillati</taxon>
        <taxon>Bacillota</taxon>
        <taxon>Clostridia</taxon>
        <taxon>Eubacteriales</taxon>
        <taxon>Peptococcaceae</taxon>
        <taxon>Acididesulfobacillus</taxon>
    </lineage>
</organism>
<evidence type="ECO:0000313" key="1">
    <source>
        <dbReference type="EMBL" id="CEJ05793.1"/>
    </source>
</evidence>
<sequence length="46" mass="5310">MRAVFAAVAGFRILKNKYRPFDVKNHLNHSMSQNHTTYECGEENAL</sequence>
<dbReference type="EMBL" id="CDGJ01000003">
    <property type="protein sequence ID" value="CEJ05793.1"/>
    <property type="molecule type" value="Genomic_DNA"/>
</dbReference>
<comment type="caution">
    <text evidence="1">The sequence shown here is derived from an EMBL/GenBank/DDBJ whole genome shotgun (WGS) entry which is preliminary data.</text>
</comment>
<evidence type="ECO:0000313" key="2">
    <source>
        <dbReference type="Proteomes" id="UP001071230"/>
    </source>
</evidence>
<accession>A0ABM9R8J2</accession>
<name>A0ABM9R8J2_9FIRM</name>